<dbReference type="InterPro" id="IPR006201">
    <property type="entry name" value="Neur_channel"/>
</dbReference>
<comment type="subcellular location">
    <subcellularLocation>
        <location evidence="2">Cell membrane</location>
    </subcellularLocation>
    <subcellularLocation>
        <location evidence="1">Membrane</location>
        <topology evidence="1">Multi-pass membrane protein</topology>
    </subcellularLocation>
</comment>
<feature type="transmembrane region" description="Helical" evidence="11">
    <location>
        <begin position="224"/>
        <end position="246"/>
    </location>
</feature>
<evidence type="ECO:0000256" key="6">
    <source>
        <dbReference type="ARBA" id="ARBA00023136"/>
    </source>
</evidence>
<evidence type="ECO:0000256" key="10">
    <source>
        <dbReference type="SAM" id="MobiDB-lite"/>
    </source>
</evidence>
<dbReference type="SUPFAM" id="SSF90112">
    <property type="entry name" value="Neurotransmitter-gated ion-channel transmembrane pore"/>
    <property type="match status" value="1"/>
</dbReference>
<evidence type="ECO:0000313" key="14">
    <source>
        <dbReference type="Proteomes" id="UP000838412"/>
    </source>
</evidence>
<dbReference type="InterPro" id="IPR036734">
    <property type="entry name" value="Neur_chan_lig-bd_sf"/>
</dbReference>
<dbReference type="SUPFAM" id="SSF63712">
    <property type="entry name" value="Nicotinic receptor ligand binding domain-like"/>
    <property type="match status" value="1"/>
</dbReference>
<keyword evidence="11" id="KW-0812">Transmembrane</keyword>
<name>A0A8K0AA27_BRALA</name>
<accession>A0A8K0AA27</accession>
<sequence>MATLSVRVHAKVHCLMDLHAYPMDTQTCSLFINLGGNYRFRWGVPSALDSGFAKSAVILRLPGVHSQLRLEVLEMLAYTNSHVYQDVRCTYQSEICDFNGAEGCLRHCPDSEERCHKCNHYFGDCSAHSVAKDCEMTKFDPKDIHVFTTGEMRFTLVRRLRYHLLQTYMPCIFIVFMAWINFWLDMDSPPARVSLGVTTVLTMITQSAQTSRLPEVSYIRAVDVWVSMCQIFVFLALLEYAVVSYIKRWKHIKKVQKLTSSASTNENNTIDSNRQPNAVTTDSSQQPNTTDSKQQPNAKRQRSGRYYAEAIERVARIVYPLAFLVFIVIYVNVYCKFRI</sequence>
<dbReference type="GO" id="GO:0004888">
    <property type="term" value="F:transmembrane signaling receptor activity"/>
    <property type="evidence" value="ECO:0007669"/>
    <property type="project" value="InterPro"/>
</dbReference>
<dbReference type="InterPro" id="IPR018000">
    <property type="entry name" value="Neurotransmitter_ion_chnl_CS"/>
</dbReference>
<dbReference type="EMBL" id="OV696692">
    <property type="protein sequence ID" value="CAH1269039.1"/>
    <property type="molecule type" value="Genomic_DNA"/>
</dbReference>
<dbReference type="InterPro" id="IPR036719">
    <property type="entry name" value="Neuro-gated_channel_TM_sf"/>
</dbReference>
<dbReference type="GO" id="GO:0005230">
    <property type="term" value="F:extracellular ligand-gated monoatomic ion channel activity"/>
    <property type="evidence" value="ECO:0007669"/>
    <property type="project" value="InterPro"/>
</dbReference>
<dbReference type="Gene3D" id="2.70.170.10">
    <property type="entry name" value="Neurotransmitter-gated ion-channel ligand-binding domain"/>
    <property type="match status" value="1"/>
</dbReference>
<evidence type="ECO:0000256" key="4">
    <source>
        <dbReference type="ARBA" id="ARBA00022475"/>
    </source>
</evidence>
<evidence type="ECO:0000256" key="7">
    <source>
        <dbReference type="ARBA" id="ARBA00023173"/>
    </source>
</evidence>
<gene>
    <name evidence="13" type="primary">GLRA1</name>
    <name evidence="13" type="ORF">BLAG_LOCUS21795</name>
</gene>
<evidence type="ECO:0000256" key="3">
    <source>
        <dbReference type="ARBA" id="ARBA00022448"/>
    </source>
</evidence>
<evidence type="ECO:0000259" key="12">
    <source>
        <dbReference type="Pfam" id="PF02932"/>
    </source>
</evidence>
<dbReference type="GO" id="GO:0005254">
    <property type="term" value="F:chloride channel activity"/>
    <property type="evidence" value="ECO:0007669"/>
    <property type="project" value="UniProtKB-KW"/>
</dbReference>
<keyword evidence="3" id="KW-0813">Transport</keyword>
<dbReference type="PROSITE" id="PS00236">
    <property type="entry name" value="NEUROTR_ION_CHANNEL"/>
    <property type="match status" value="1"/>
</dbReference>
<dbReference type="GO" id="GO:0005886">
    <property type="term" value="C:plasma membrane"/>
    <property type="evidence" value="ECO:0007669"/>
    <property type="project" value="UniProtKB-SubCell"/>
</dbReference>
<dbReference type="CDD" id="cd19049">
    <property type="entry name" value="LGIC_TM_anion"/>
    <property type="match status" value="1"/>
</dbReference>
<organism evidence="13 14">
    <name type="scientific">Branchiostoma lanceolatum</name>
    <name type="common">Common lancelet</name>
    <name type="synonym">Amphioxus lanceolatum</name>
    <dbReference type="NCBI Taxonomy" id="7740"/>
    <lineage>
        <taxon>Eukaryota</taxon>
        <taxon>Metazoa</taxon>
        <taxon>Chordata</taxon>
        <taxon>Cephalochordata</taxon>
        <taxon>Leptocardii</taxon>
        <taxon>Amphioxiformes</taxon>
        <taxon>Branchiostomatidae</taxon>
        <taxon>Branchiostoma</taxon>
    </lineage>
</organism>
<keyword evidence="8" id="KW-0868">Chloride</keyword>
<protein>
    <submittedName>
        <fullName evidence="13">GLRA1 protein</fullName>
    </submittedName>
</protein>
<dbReference type="AlphaFoldDB" id="A0A8K0AA27"/>
<dbReference type="PRINTS" id="PR00253">
    <property type="entry name" value="GABAARECEPTR"/>
</dbReference>
<dbReference type="Gene3D" id="1.20.58.390">
    <property type="entry name" value="Neurotransmitter-gated ion-channel transmembrane domain"/>
    <property type="match status" value="1"/>
</dbReference>
<keyword evidence="5" id="KW-0406">Ion transport</keyword>
<dbReference type="GO" id="GO:0034707">
    <property type="term" value="C:chloride channel complex"/>
    <property type="evidence" value="ECO:0007669"/>
    <property type="project" value="UniProtKB-KW"/>
</dbReference>
<dbReference type="PANTHER" id="PTHR18945">
    <property type="entry name" value="NEUROTRANSMITTER GATED ION CHANNEL"/>
    <property type="match status" value="1"/>
</dbReference>
<evidence type="ECO:0000256" key="1">
    <source>
        <dbReference type="ARBA" id="ARBA00004141"/>
    </source>
</evidence>
<dbReference type="InterPro" id="IPR006029">
    <property type="entry name" value="Neurotrans-gated_channel_TM"/>
</dbReference>
<feature type="region of interest" description="Disordered" evidence="10">
    <location>
        <begin position="263"/>
        <end position="301"/>
    </location>
</feature>
<keyword evidence="4" id="KW-1003">Cell membrane</keyword>
<dbReference type="InterPro" id="IPR038050">
    <property type="entry name" value="Neuro_actylchol_rec"/>
</dbReference>
<dbReference type="OrthoDB" id="407674at2759"/>
<evidence type="ECO:0000256" key="5">
    <source>
        <dbReference type="ARBA" id="ARBA00023065"/>
    </source>
</evidence>
<feature type="compositionally biased region" description="Polar residues" evidence="10">
    <location>
        <begin position="263"/>
        <end position="298"/>
    </location>
</feature>
<evidence type="ECO:0000256" key="2">
    <source>
        <dbReference type="ARBA" id="ARBA00004236"/>
    </source>
</evidence>
<dbReference type="Pfam" id="PF02932">
    <property type="entry name" value="Neur_chan_memb"/>
    <property type="match status" value="1"/>
</dbReference>
<proteinExistence type="predicted"/>
<keyword evidence="6 11" id="KW-0472">Membrane</keyword>
<evidence type="ECO:0000256" key="8">
    <source>
        <dbReference type="ARBA" id="ARBA00023214"/>
    </source>
</evidence>
<feature type="transmembrane region" description="Helical" evidence="11">
    <location>
        <begin position="162"/>
        <end position="184"/>
    </location>
</feature>
<dbReference type="InterPro" id="IPR006028">
    <property type="entry name" value="GABAA/Glycine_rcpt"/>
</dbReference>
<reference evidence="13" key="1">
    <citation type="submission" date="2022-01" db="EMBL/GenBank/DDBJ databases">
        <authorList>
            <person name="Braso-Vives M."/>
        </authorList>
    </citation>
    <scope>NUCLEOTIDE SEQUENCE</scope>
</reference>
<evidence type="ECO:0000256" key="11">
    <source>
        <dbReference type="SAM" id="Phobius"/>
    </source>
</evidence>
<evidence type="ECO:0000256" key="9">
    <source>
        <dbReference type="ARBA" id="ARBA00023303"/>
    </source>
</evidence>
<keyword evidence="11" id="KW-1133">Transmembrane helix</keyword>
<keyword evidence="7" id="KW-0869">Chloride channel</keyword>
<feature type="domain" description="Neurotransmitter-gated ion-channel transmembrane" evidence="12">
    <location>
        <begin position="167"/>
        <end position="293"/>
    </location>
</feature>
<keyword evidence="14" id="KW-1185">Reference proteome</keyword>
<dbReference type="Proteomes" id="UP000838412">
    <property type="component" value="Chromosome 7"/>
</dbReference>
<evidence type="ECO:0000313" key="13">
    <source>
        <dbReference type="EMBL" id="CAH1269039.1"/>
    </source>
</evidence>
<keyword evidence="9" id="KW-0407">Ion channel</keyword>
<feature type="transmembrane region" description="Helical" evidence="11">
    <location>
        <begin position="314"/>
        <end position="333"/>
    </location>
</feature>